<reference evidence="1 2" key="1">
    <citation type="journal article" date="2016" name="Appl. Environ. Microbiol.">
        <title>Lack of Overt Genome Reduction in the Bryostatin-Producing Bryozoan Symbiont "Candidatus Endobugula sertula".</title>
        <authorList>
            <person name="Miller I.J."/>
            <person name="Vanee N."/>
            <person name="Fong S.S."/>
            <person name="Lim-Fong G.E."/>
            <person name="Kwan J.C."/>
        </authorList>
    </citation>
    <scope>NUCLEOTIDE SEQUENCE [LARGE SCALE GENOMIC DNA]</scope>
    <source>
        <strain evidence="1">AB1-4</strain>
    </source>
</reference>
<sequence>MNTLLPLNAKPIELALDSLATHQLDMDLTPIDIHPLSCDEKLLPILAAEWRVDISGLAVPEQRRLINNALEIHRYRGTVYAVEKALDVVFDNAEVIEHERPFEFDAKVQFKADTEAVYNHDKFTLARKLANQAKNGRSRFVNFDIQLPESELDINHQVQGAIKPALNTSLTLTGDSPVVITGAIQWML</sequence>
<evidence type="ECO:0008006" key="3">
    <source>
        <dbReference type="Google" id="ProtNLM"/>
    </source>
</evidence>
<gene>
    <name evidence="1" type="ORF">AB835_04640</name>
</gene>
<dbReference type="Proteomes" id="UP000242502">
    <property type="component" value="Unassembled WGS sequence"/>
</dbReference>
<evidence type="ECO:0000313" key="2">
    <source>
        <dbReference type="Proteomes" id="UP000242502"/>
    </source>
</evidence>
<protein>
    <recommendedName>
        <fullName evidence="3">Phage tail protein I</fullName>
    </recommendedName>
</protein>
<evidence type="ECO:0000313" key="1">
    <source>
        <dbReference type="EMBL" id="ODS24170.1"/>
    </source>
</evidence>
<dbReference type="STRING" id="62101.AB835_04640"/>
<name>A0A1D2QRM0_9GAMM</name>
<organism evidence="1 2">
    <name type="scientific">Candidatus Endobugula sertula</name>
    <name type="common">Bugula neritina bacterial symbiont</name>
    <dbReference type="NCBI Taxonomy" id="62101"/>
    <lineage>
        <taxon>Bacteria</taxon>
        <taxon>Pseudomonadati</taxon>
        <taxon>Pseudomonadota</taxon>
        <taxon>Gammaproteobacteria</taxon>
        <taxon>Cellvibrionales</taxon>
        <taxon>Cellvibrionaceae</taxon>
        <taxon>Candidatus Endobugula</taxon>
    </lineage>
</organism>
<dbReference type="AlphaFoldDB" id="A0A1D2QRM0"/>
<dbReference type="InterPro" id="IPR006521">
    <property type="entry name" value="Tail_protein_I"/>
</dbReference>
<comment type="caution">
    <text evidence="1">The sequence shown here is derived from an EMBL/GenBank/DDBJ whole genome shotgun (WGS) entry which is preliminary data.</text>
</comment>
<dbReference type="EMBL" id="MDLC01000012">
    <property type="protein sequence ID" value="ODS24170.1"/>
    <property type="molecule type" value="Genomic_DNA"/>
</dbReference>
<dbReference type="Pfam" id="PF09684">
    <property type="entry name" value="Tail_P2_I"/>
    <property type="match status" value="1"/>
</dbReference>
<proteinExistence type="predicted"/>
<accession>A0A1D2QRM0</accession>